<gene>
    <name evidence="1" type="ORF">dnl_23120</name>
</gene>
<dbReference type="Proteomes" id="UP000663720">
    <property type="component" value="Chromosome"/>
</dbReference>
<dbReference type="AlphaFoldDB" id="A0A975B744"/>
<proteinExistence type="predicted"/>
<name>A0A975B744_9BACT</name>
<evidence type="ECO:0000313" key="1">
    <source>
        <dbReference type="EMBL" id="QTA80026.1"/>
    </source>
</evidence>
<organism evidence="1 2">
    <name type="scientific">Desulfonema limicola</name>
    <dbReference type="NCBI Taxonomy" id="45656"/>
    <lineage>
        <taxon>Bacteria</taxon>
        <taxon>Pseudomonadati</taxon>
        <taxon>Thermodesulfobacteriota</taxon>
        <taxon>Desulfobacteria</taxon>
        <taxon>Desulfobacterales</taxon>
        <taxon>Desulfococcaceae</taxon>
        <taxon>Desulfonema</taxon>
    </lineage>
</organism>
<keyword evidence="2" id="KW-1185">Reference proteome</keyword>
<reference evidence="1" key="1">
    <citation type="journal article" date="2021" name="Microb. Physiol.">
        <title>Proteogenomic Insights into the Physiology of Marine, Sulfate-Reducing, Filamentous Desulfonema limicola and Desulfonema magnum.</title>
        <authorList>
            <person name="Schnaars V."/>
            <person name="Wohlbrand L."/>
            <person name="Scheve S."/>
            <person name="Hinrichs C."/>
            <person name="Reinhardt R."/>
            <person name="Rabus R."/>
        </authorList>
    </citation>
    <scope>NUCLEOTIDE SEQUENCE</scope>
    <source>
        <strain evidence="1">5ac10</strain>
    </source>
</reference>
<accession>A0A975B744</accession>
<dbReference type="KEGG" id="dli:dnl_23120"/>
<dbReference type="EMBL" id="CP061799">
    <property type="protein sequence ID" value="QTA80026.1"/>
    <property type="molecule type" value="Genomic_DNA"/>
</dbReference>
<evidence type="ECO:0000313" key="2">
    <source>
        <dbReference type="Proteomes" id="UP000663720"/>
    </source>
</evidence>
<protein>
    <submittedName>
        <fullName evidence="1">Uncharacterized protein</fullName>
    </submittedName>
</protein>
<sequence>MTAGAGSPAFREALQGFVLSRDFLWIFNPCLKQILVETIINKEKK</sequence>